<organism evidence="4 5">
    <name type="scientific">Saccharomycopsis crataegensis</name>
    <dbReference type="NCBI Taxonomy" id="43959"/>
    <lineage>
        <taxon>Eukaryota</taxon>
        <taxon>Fungi</taxon>
        <taxon>Dikarya</taxon>
        <taxon>Ascomycota</taxon>
        <taxon>Saccharomycotina</taxon>
        <taxon>Saccharomycetes</taxon>
        <taxon>Saccharomycopsidaceae</taxon>
        <taxon>Saccharomycopsis</taxon>
    </lineage>
</organism>
<dbReference type="EMBL" id="BTFZ01000001">
    <property type="protein sequence ID" value="GMM33362.1"/>
    <property type="molecule type" value="Genomic_DNA"/>
</dbReference>
<dbReference type="RefSeq" id="XP_064850362.1">
    <property type="nucleotide sequence ID" value="XM_064994290.1"/>
</dbReference>
<gene>
    <name evidence="4" type="ORF">DASC09_006870</name>
</gene>
<evidence type="ECO:0000256" key="1">
    <source>
        <dbReference type="ARBA" id="ARBA00005641"/>
    </source>
</evidence>
<dbReference type="Gene3D" id="3.20.20.80">
    <property type="entry name" value="Glycosidases"/>
    <property type="match status" value="1"/>
</dbReference>
<dbReference type="AlphaFoldDB" id="A0AAV5QFG3"/>
<dbReference type="GO" id="GO:0009986">
    <property type="term" value="C:cell surface"/>
    <property type="evidence" value="ECO:0007669"/>
    <property type="project" value="TreeGrafter"/>
</dbReference>
<dbReference type="GO" id="GO:0009251">
    <property type="term" value="P:glucan catabolic process"/>
    <property type="evidence" value="ECO:0007669"/>
    <property type="project" value="TreeGrafter"/>
</dbReference>
<protein>
    <submittedName>
        <fullName evidence="4">17-beta-hydroxysteroid dehydrogenase-like protein</fullName>
    </submittedName>
</protein>
<dbReference type="GeneID" id="90071341"/>
<proteinExistence type="inferred from homology"/>
<sequence length="500" mass="55903">MFSSLKYSMFEYDFVAAAPAIEPGNTNPSPRQIYQNRKNFGVNLGSVFVLEKFIHDRFFINDTGAELEAITAQIHGCGESNTKNALETHWTTFISDDDWQWLHSVGVTSVRVPIGYWDVNGGAFTEGTPFASVAAVYKNAWNIYKSHFVEKAGQHNISVLVDLHAVPGGANTGDHSGQKLDSPGFWNSSKYQAVALDCLKFIVEDLRKYDNIAGIQVVNEATYDNPAPSQSKYYKAALHKIRKRDASIPVVISDGWSPGQWAEWVCQGEQQAGGDLGVVVDCHVYRCFDDSDKSKTPDAIIHDLDNTVLQGVDWKADTIVGEYSGVLDGQTWDKFCGDRGGKVQEYLEHQVRLFNTRAAGSYFWTLKFEHGDGGEWGFVPMVNSGAIPRRPTAVKDFPSAELRDQILNAKLQEHSNYWNGANPNESYEHHRFEDGFMMGWNDTAEFAKFDGSTIGRRHAWKNARRAEHARAKGNSGFLWEWDQGFDAGAQAFEEQAGIIQ</sequence>
<dbReference type="PANTHER" id="PTHR31297">
    <property type="entry name" value="GLUCAN ENDO-1,6-BETA-GLUCOSIDASE B"/>
    <property type="match status" value="1"/>
</dbReference>
<name>A0AAV5QFG3_9ASCO</name>
<dbReference type="GO" id="GO:0046557">
    <property type="term" value="F:glucan endo-1,6-beta-glucosidase activity"/>
    <property type="evidence" value="ECO:0007669"/>
    <property type="project" value="TreeGrafter"/>
</dbReference>
<dbReference type="PANTHER" id="PTHR31297:SF43">
    <property type="entry name" value="GLUCAN 1,3-BETA-GLUCOSIDASE 3"/>
    <property type="match status" value="1"/>
</dbReference>
<keyword evidence="5" id="KW-1185">Reference proteome</keyword>
<dbReference type="InterPro" id="IPR050386">
    <property type="entry name" value="Glycosyl_hydrolase_5"/>
</dbReference>
<evidence type="ECO:0000256" key="3">
    <source>
        <dbReference type="ARBA" id="ARBA00023295"/>
    </source>
</evidence>
<dbReference type="Proteomes" id="UP001360560">
    <property type="component" value="Unassembled WGS sequence"/>
</dbReference>
<dbReference type="FunFam" id="3.20.20.80:FF:000100">
    <property type="entry name" value="Glycoside hydrolase superfamily"/>
    <property type="match status" value="1"/>
</dbReference>
<keyword evidence="3" id="KW-0326">Glycosidase</keyword>
<comment type="similarity">
    <text evidence="1">Belongs to the glycosyl hydrolase 5 (cellulase A) family.</text>
</comment>
<dbReference type="InterPro" id="IPR017853">
    <property type="entry name" value="GH"/>
</dbReference>
<dbReference type="GO" id="GO:0005737">
    <property type="term" value="C:cytoplasm"/>
    <property type="evidence" value="ECO:0007669"/>
    <property type="project" value="UniProtKB-ARBA"/>
</dbReference>
<dbReference type="SUPFAM" id="SSF51445">
    <property type="entry name" value="(Trans)glycosidases"/>
    <property type="match status" value="1"/>
</dbReference>
<comment type="caution">
    <text evidence="4">The sequence shown here is derived from an EMBL/GenBank/DDBJ whole genome shotgun (WGS) entry which is preliminary data.</text>
</comment>
<reference evidence="4 5" key="1">
    <citation type="journal article" date="2023" name="Elife">
        <title>Identification of key yeast species and microbe-microbe interactions impacting larval growth of Drosophila in the wild.</title>
        <authorList>
            <person name="Mure A."/>
            <person name="Sugiura Y."/>
            <person name="Maeda R."/>
            <person name="Honda K."/>
            <person name="Sakurai N."/>
            <person name="Takahashi Y."/>
            <person name="Watada M."/>
            <person name="Katoh T."/>
            <person name="Gotoh A."/>
            <person name="Gotoh Y."/>
            <person name="Taniguchi I."/>
            <person name="Nakamura K."/>
            <person name="Hayashi T."/>
            <person name="Katayama T."/>
            <person name="Uemura T."/>
            <person name="Hattori Y."/>
        </authorList>
    </citation>
    <scope>NUCLEOTIDE SEQUENCE [LARGE SCALE GENOMIC DNA]</scope>
    <source>
        <strain evidence="4 5">SC-9</strain>
    </source>
</reference>
<keyword evidence="2" id="KW-0378">Hydrolase</keyword>
<accession>A0AAV5QFG3</accession>
<evidence type="ECO:0000256" key="2">
    <source>
        <dbReference type="ARBA" id="ARBA00022801"/>
    </source>
</evidence>
<evidence type="ECO:0000313" key="5">
    <source>
        <dbReference type="Proteomes" id="UP001360560"/>
    </source>
</evidence>
<dbReference type="GO" id="GO:0005576">
    <property type="term" value="C:extracellular region"/>
    <property type="evidence" value="ECO:0007669"/>
    <property type="project" value="TreeGrafter"/>
</dbReference>
<evidence type="ECO:0000313" key="4">
    <source>
        <dbReference type="EMBL" id="GMM33362.1"/>
    </source>
</evidence>